<comment type="caution">
    <text evidence="2">The sequence shown here is derived from an EMBL/GenBank/DDBJ whole genome shotgun (WGS) entry which is preliminary data.</text>
</comment>
<proteinExistence type="predicted"/>
<keyword evidence="1" id="KW-0812">Transmembrane</keyword>
<dbReference type="AlphaFoldDB" id="A0AAD3P734"/>
<keyword evidence="1" id="KW-0472">Membrane</keyword>
<gene>
    <name evidence="2" type="ORF">Nepgr_002858</name>
</gene>
<keyword evidence="3" id="KW-1185">Reference proteome</keyword>
<keyword evidence="1" id="KW-1133">Transmembrane helix</keyword>
<reference evidence="2" key="1">
    <citation type="submission" date="2023-05" db="EMBL/GenBank/DDBJ databases">
        <title>Nepenthes gracilis genome sequencing.</title>
        <authorList>
            <person name="Fukushima K."/>
        </authorList>
    </citation>
    <scope>NUCLEOTIDE SEQUENCE</scope>
    <source>
        <strain evidence="2">SING2019-196</strain>
    </source>
</reference>
<feature type="transmembrane region" description="Helical" evidence="1">
    <location>
        <begin position="6"/>
        <end position="26"/>
    </location>
</feature>
<organism evidence="2 3">
    <name type="scientific">Nepenthes gracilis</name>
    <name type="common">Slender pitcher plant</name>
    <dbReference type="NCBI Taxonomy" id="150966"/>
    <lineage>
        <taxon>Eukaryota</taxon>
        <taxon>Viridiplantae</taxon>
        <taxon>Streptophyta</taxon>
        <taxon>Embryophyta</taxon>
        <taxon>Tracheophyta</taxon>
        <taxon>Spermatophyta</taxon>
        <taxon>Magnoliopsida</taxon>
        <taxon>eudicotyledons</taxon>
        <taxon>Gunneridae</taxon>
        <taxon>Pentapetalae</taxon>
        <taxon>Caryophyllales</taxon>
        <taxon>Nepenthaceae</taxon>
        <taxon>Nepenthes</taxon>
    </lineage>
</organism>
<dbReference type="Proteomes" id="UP001279734">
    <property type="component" value="Unassembled WGS sequence"/>
</dbReference>
<evidence type="ECO:0000313" key="2">
    <source>
        <dbReference type="EMBL" id="GMH01019.1"/>
    </source>
</evidence>
<sequence length="70" mass="7380">MGAAAVILMAVHVVTALIIGPVLFSIPMKGLQKKRSVAAIFIAVYMFASLIMGPAIYSNTIGSEEDTPSR</sequence>
<name>A0AAD3P734_NEPGR</name>
<protein>
    <submittedName>
        <fullName evidence="2">Uncharacterized protein</fullName>
    </submittedName>
</protein>
<evidence type="ECO:0000313" key="3">
    <source>
        <dbReference type="Proteomes" id="UP001279734"/>
    </source>
</evidence>
<evidence type="ECO:0000256" key="1">
    <source>
        <dbReference type="SAM" id="Phobius"/>
    </source>
</evidence>
<dbReference type="EMBL" id="BSYO01000002">
    <property type="protein sequence ID" value="GMH01019.1"/>
    <property type="molecule type" value="Genomic_DNA"/>
</dbReference>
<accession>A0AAD3P734</accession>
<feature type="transmembrane region" description="Helical" evidence="1">
    <location>
        <begin position="38"/>
        <end position="57"/>
    </location>
</feature>